<feature type="compositionally biased region" description="Pro residues" evidence="1">
    <location>
        <begin position="68"/>
        <end position="77"/>
    </location>
</feature>
<feature type="compositionally biased region" description="Basic and acidic residues" evidence="1">
    <location>
        <begin position="112"/>
        <end position="127"/>
    </location>
</feature>
<feature type="compositionally biased region" description="Polar residues" evidence="1">
    <location>
        <begin position="166"/>
        <end position="175"/>
    </location>
</feature>
<evidence type="ECO:0000256" key="1">
    <source>
        <dbReference type="SAM" id="MobiDB-lite"/>
    </source>
</evidence>
<proteinExistence type="predicted"/>
<sequence>MEPVRKRVVEPVRTRVAEPVRTQVAAPVVREVREARGRVRDAVREEVREVGEFAGGIVGELADEAPPRFLPAPPSMPGLPGIPGRPGEPGTPGPAVDGAHAAPAPSAGTHADAGHGDAARPGKREAAEAVGDVFVPAGANPVPAGTSATKAAGISTPAPAFPSGSAVGQSAGDGSSTRHSDLAAAAFGSGATARLLPGATASSHAAPTRDRHRDITEFPG</sequence>
<accession>A0ABV4SJY7</accession>
<gene>
    <name evidence="2" type="ORF">ACEG43_21820</name>
</gene>
<dbReference type="RefSeq" id="WP_372563796.1">
    <property type="nucleotide sequence ID" value="NZ_JBGOSP010000010.1"/>
</dbReference>
<evidence type="ECO:0000313" key="3">
    <source>
        <dbReference type="Proteomes" id="UP001571476"/>
    </source>
</evidence>
<comment type="caution">
    <text evidence="2">The sequence shown here is derived from an EMBL/GenBank/DDBJ whole genome shotgun (WGS) entry which is preliminary data.</text>
</comment>
<evidence type="ECO:0000313" key="2">
    <source>
        <dbReference type="EMBL" id="MFA3838780.1"/>
    </source>
</evidence>
<feature type="region of interest" description="Disordered" evidence="1">
    <location>
        <begin position="198"/>
        <end position="220"/>
    </location>
</feature>
<keyword evidence="3" id="KW-1185">Reference proteome</keyword>
<feature type="compositionally biased region" description="Basic and acidic residues" evidence="1">
    <location>
        <begin position="207"/>
        <end position="220"/>
    </location>
</feature>
<dbReference type="Proteomes" id="UP001571476">
    <property type="component" value="Unassembled WGS sequence"/>
</dbReference>
<dbReference type="EMBL" id="JBGOSP010000010">
    <property type="protein sequence ID" value="MFA3838780.1"/>
    <property type="molecule type" value="Genomic_DNA"/>
</dbReference>
<reference evidence="2 3" key="1">
    <citation type="submission" date="2024-08" db="EMBL/GenBank/DDBJ databases">
        <title>Genome sequence of Streptomyces aureus CACIA-1.46HGO.</title>
        <authorList>
            <person name="Evangelista-Martinez Z."/>
        </authorList>
    </citation>
    <scope>NUCLEOTIDE SEQUENCE [LARGE SCALE GENOMIC DNA]</scope>
    <source>
        <strain evidence="2 3">CACIA-1.46HGO</strain>
    </source>
</reference>
<organism evidence="2 3">
    <name type="scientific">Streptomyces aureus</name>
    <dbReference type="NCBI Taxonomy" id="193461"/>
    <lineage>
        <taxon>Bacteria</taxon>
        <taxon>Bacillati</taxon>
        <taxon>Actinomycetota</taxon>
        <taxon>Actinomycetes</taxon>
        <taxon>Kitasatosporales</taxon>
        <taxon>Streptomycetaceae</taxon>
        <taxon>Streptomyces</taxon>
    </lineage>
</organism>
<feature type="region of interest" description="Disordered" evidence="1">
    <location>
        <begin position="64"/>
        <end position="179"/>
    </location>
</feature>
<name>A0ABV4SJY7_9ACTN</name>
<protein>
    <submittedName>
        <fullName evidence="2">Uncharacterized protein</fullName>
    </submittedName>
</protein>